<evidence type="ECO:0000313" key="3">
    <source>
        <dbReference type="Proteomes" id="UP001500037"/>
    </source>
</evidence>
<gene>
    <name evidence="2" type="ORF">GCM10009665_19240</name>
</gene>
<dbReference type="RefSeq" id="WP_344440849.1">
    <property type="nucleotide sequence ID" value="NZ_BAAALF010000023.1"/>
</dbReference>
<dbReference type="SUPFAM" id="SSF53383">
    <property type="entry name" value="PLP-dependent transferases"/>
    <property type="match status" value="1"/>
</dbReference>
<dbReference type="EMBL" id="BAAALF010000023">
    <property type="protein sequence ID" value="GAA1228928.1"/>
    <property type="molecule type" value="Genomic_DNA"/>
</dbReference>
<comment type="caution">
    <text evidence="2">The sequence shown here is derived from an EMBL/GenBank/DDBJ whole genome shotgun (WGS) entry which is preliminary data.</text>
</comment>
<dbReference type="Pfam" id="PF00155">
    <property type="entry name" value="Aminotran_1_2"/>
    <property type="match status" value="1"/>
</dbReference>
<protein>
    <recommendedName>
        <fullName evidence="1">Aminotransferase class I/classII large domain-containing protein</fullName>
    </recommendedName>
</protein>
<sequence>MRFEEFQTFRQRQLGACPALLDAAETNVYRALAALRPEPPADVRTVYRCDLARAWLRRFELPQEWSRRAMVCRGVRHGLEVVFHWLHSVRGRLWLPGDVYPVYFELARAAGLTPGSYPTLPAPALPPTPPTDDRPEYLLLVNPSKPLGRYLTDAECDAVISWLRESPHRRLLIDGVYDLGAPFAAGTRRLLDTGRAVLLHSVTKGWLWPRTFGVVLLGAEQTELAEAFRADPPTPDQLALAERLLTQDGDVPGQVVTELATRAERLFERLPQDVLAAIAAASRTCPGNYFFPVDLPARTLQREYGVLALPATVFGQSHWPGSVLTSLAAPFGPTPPAAR</sequence>
<name>A0ABN1VZU8_9ACTN</name>
<dbReference type="InterPro" id="IPR004839">
    <property type="entry name" value="Aminotransferase_I/II_large"/>
</dbReference>
<organism evidence="2 3">
    <name type="scientific">Kitasatospora nipponensis</name>
    <dbReference type="NCBI Taxonomy" id="258049"/>
    <lineage>
        <taxon>Bacteria</taxon>
        <taxon>Bacillati</taxon>
        <taxon>Actinomycetota</taxon>
        <taxon>Actinomycetes</taxon>
        <taxon>Kitasatosporales</taxon>
        <taxon>Streptomycetaceae</taxon>
        <taxon>Kitasatospora</taxon>
    </lineage>
</organism>
<evidence type="ECO:0000313" key="2">
    <source>
        <dbReference type="EMBL" id="GAA1228928.1"/>
    </source>
</evidence>
<dbReference type="InterPro" id="IPR015421">
    <property type="entry name" value="PyrdxlP-dep_Trfase_major"/>
</dbReference>
<keyword evidence="3" id="KW-1185">Reference proteome</keyword>
<accession>A0ABN1VZU8</accession>
<evidence type="ECO:0000259" key="1">
    <source>
        <dbReference type="Pfam" id="PF00155"/>
    </source>
</evidence>
<reference evidence="2 3" key="1">
    <citation type="journal article" date="2019" name="Int. J. Syst. Evol. Microbiol.">
        <title>The Global Catalogue of Microorganisms (GCM) 10K type strain sequencing project: providing services to taxonomists for standard genome sequencing and annotation.</title>
        <authorList>
            <consortium name="The Broad Institute Genomics Platform"/>
            <consortium name="The Broad Institute Genome Sequencing Center for Infectious Disease"/>
            <person name="Wu L."/>
            <person name="Ma J."/>
        </authorList>
    </citation>
    <scope>NUCLEOTIDE SEQUENCE [LARGE SCALE GENOMIC DNA]</scope>
    <source>
        <strain evidence="2 3">JCM 13004</strain>
    </source>
</reference>
<feature type="domain" description="Aminotransferase class I/classII large" evidence="1">
    <location>
        <begin position="39"/>
        <end position="316"/>
    </location>
</feature>
<proteinExistence type="predicted"/>
<dbReference type="InterPro" id="IPR015424">
    <property type="entry name" value="PyrdxlP-dep_Trfase"/>
</dbReference>
<dbReference type="Gene3D" id="3.40.640.10">
    <property type="entry name" value="Type I PLP-dependent aspartate aminotransferase-like (Major domain)"/>
    <property type="match status" value="1"/>
</dbReference>
<dbReference type="Proteomes" id="UP001500037">
    <property type="component" value="Unassembled WGS sequence"/>
</dbReference>